<dbReference type="InterPro" id="IPR024423">
    <property type="entry name" value="DUF3050"/>
</dbReference>
<proteinExistence type="predicted"/>
<dbReference type="Pfam" id="PF11251">
    <property type="entry name" value="DUF3050"/>
    <property type="match status" value="1"/>
</dbReference>
<reference evidence="1 3" key="1">
    <citation type="submission" date="2016-10" db="EMBL/GenBank/DDBJ databases">
        <authorList>
            <person name="Varghese N."/>
            <person name="Submissions S."/>
        </authorList>
    </citation>
    <scope>NUCLEOTIDE SEQUENCE [LARGE SCALE GENOMIC DNA]</scope>
    <source>
        <strain evidence="1 3">DSM 17835</strain>
    </source>
</reference>
<dbReference type="EMBL" id="LT629689">
    <property type="protein sequence ID" value="SDF96057.1"/>
    <property type="molecule type" value="Genomic_DNA"/>
</dbReference>
<evidence type="ECO:0000313" key="3">
    <source>
        <dbReference type="Proteomes" id="UP000182858"/>
    </source>
</evidence>
<sequence length="252" mass="28206">MHQPLLEQKKLQLCSHPLFSEITSLHKLQLFMESHVFAVWDFMTLAKRLQRDLTCTHLPWLPPADPHAARLINEIVLGEESDIHPRQGHCSHFELYLEAMTEAGASTAAINRFVALLRKGLEASAALHEVDPPPGVARFVSTTLHMAAHAPTHCVAAAFLHGREHVIPTLFERLLQTDDFIQRQAPILCDYLKRHIELDAGDHGPAAQQLLERLVSADPAYPQQAGDTALAAVQSRITFWNEVQVSLQEVRP</sequence>
<dbReference type="RefSeq" id="WP_042946893.1">
    <property type="nucleotide sequence ID" value="NZ_LT629689.1"/>
</dbReference>
<reference evidence="2 4" key="2">
    <citation type="submission" date="2019-06" db="EMBL/GenBank/DDBJ databases">
        <title>Pseudomonas bimorpha sp. nov. isolated from bovine raw milk and skim milk concentrate.</title>
        <authorList>
            <person name="Hofmann K."/>
            <person name="Huptas C."/>
            <person name="Doll E."/>
            <person name="Scherer S."/>
            <person name="Wenning M."/>
        </authorList>
    </citation>
    <scope>NUCLEOTIDE SEQUENCE [LARGE SCALE GENOMIC DNA]</scope>
    <source>
        <strain evidence="2 4">DSM 17835</strain>
    </source>
</reference>
<dbReference type="Proteomes" id="UP000182858">
    <property type="component" value="Chromosome I"/>
</dbReference>
<dbReference type="EMBL" id="VFET01000023">
    <property type="protein sequence ID" value="TWS01874.1"/>
    <property type="molecule type" value="Genomic_DNA"/>
</dbReference>
<organism evidence="2 4">
    <name type="scientific">Pseudomonas extremaustralis</name>
    <dbReference type="NCBI Taxonomy" id="359110"/>
    <lineage>
        <taxon>Bacteria</taxon>
        <taxon>Pseudomonadati</taxon>
        <taxon>Pseudomonadota</taxon>
        <taxon>Gammaproteobacteria</taxon>
        <taxon>Pseudomonadales</taxon>
        <taxon>Pseudomonadaceae</taxon>
        <taxon>Pseudomonas</taxon>
    </lineage>
</organism>
<keyword evidence="3" id="KW-1185">Reference proteome</keyword>
<dbReference type="SUPFAM" id="SSF48613">
    <property type="entry name" value="Heme oxygenase-like"/>
    <property type="match status" value="1"/>
</dbReference>
<evidence type="ECO:0000313" key="2">
    <source>
        <dbReference type="EMBL" id="TWS01874.1"/>
    </source>
</evidence>
<dbReference type="Gene3D" id="1.20.910.10">
    <property type="entry name" value="Heme oxygenase-like"/>
    <property type="match status" value="1"/>
</dbReference>
<dbReference type="AlphaFoldDB" id="A0A5C5Q8D6"/>
<dbReference type="InterPro" id="IPR016084">
    <property type="entry name" value="Haem_Oase-like_multi-hlx"/>
</dbReference>
<name>A0A5C5Q8D6_9PSED</name>
<accession>A0A5C5Q8D6</accession>
<dbReference type="OrthoDB" id="9791270at2"/>
<protein>
    <submittedName>
        <fullName evidence="2">DUF3050 domain-containing protein</fullName>
    </submittedName>
</protein>
<evidence type="ECO:0000313" key="1">
    <source>
        <dbReference type="EMBL" id="SDF96057.1"/>
    </source>
</evidence>
<dbReference type="Proteomes" id="UP000317951">
    <property type="component" value="Unassembled WGS sequence"/>
</dbReference>
<gene>
    <name evidence="2" type="ORF">FIV36_23130</name>
    <name evidence="1" type="ORF">SAMN05216591_4508</name>
</gene>
<evidence type="ECO:0000313" key="4">
    <source>
        <dbReference type="Proteomes" id="UP000317951"/>
    </source>
</evidence>
<dbReference type="GeneID" id="78555868"/>